<feature type="compositionally biased region" description="Acidic residues" evidence="2">
    <location>
        <begin position="524"/>
        <end position="550"/>
    </location>
</feature>
<evidence type="ECO:0000256" key="1">
    <source>
        <dbReference type="SAM" id="Coils"/>
    </source>
</evidence>
<reference evidence="4 5" key="1">
    <citation type="submission" date="2019-10" db="EMBL/GenBank/DDBJ databases">
        <authorList>
            <person name="Palmer J.M."/>
        </authorList>
    </citation>
    <scope>NUCLEOTIDE SEQUENCE [LARGE SCALE GENOMIC DNA]</scope>
    <source>
        <strain evidence="4 5">TWF696</strain>
    </source>
</reference>
<dbReference type="AlphaFoldDB" id="A0AAV9U4M9"/>
<feature type="compositionally biased region" description="Low complexity" evidence="2">
    <location>
        <begin position="751"/>
        <end position="765"/>
    </location>
</feature>
<comment type="caution">
    <text evidence="4">The sequence shown here is derived from an EMBL/GenBank/DDBJ whole genome shotgun (WGS) entry which is preliminary data.</text>
</comment>
<protein>
    <recommendedName>
        <fullName evidence="3">LEM domain-containing protein</fullName>
    </recommendedName>
</protein>
<feature type="region of interest" description="Disordered" evidence="2">
    <location>
        <begin position="500"/>
        <end position="554"/>
    </location>
</feature>
<dbReference type="EMBL" id="JAVHNQ010000012">
    <property type="protein sequence ID" value="KAK6335476.1"/>
    <property type="molecule type" value="Genomic_DNA"/>
</dbReference>
<feature type="region of interest" description="Disordered" evidence="2">
    <location>
        <begin position="1"/>
        <end position="26"/>
    </location>
</feature>
<keyword evidence="5" id="KW-1185">Reference proteome</keyword>
<dbReference type="PROSITE" id="PS50954">
    <property type="entry name" value="LEM"/>
    <property type="match status" value="1"/>
</dbReference>
<feature type="coiled-coil region" evidence="1">
    <location>
        <begin position="117"/>
        <end position="144"/>
    </location>
</feature>
<dbReference type="InterPro" id="IPR003887">
    <property type="entry name" value="LEM_dom"/>
</dbReference>
<feature type="region of interest" description="Disordered" evidence="2">
    <location>
        <begin position="681"/>
        <end position="703"/>
    </location>
</feature>
<evidence type="ECO:0000313" key="4">
    <source>
        <dbReference type="EMBL" id="KAK6335476.1"/>
    </source>
</evidence>
<evidence type="ECO:0000256" key="2">
    <source>
        <dbReference type="SAM" id="MobiDB-lite"/>
    </source>
</evidence>
<feature type="compositionally biased region" description="Basic and acidic residues" evidence="2">
    <location>
        <begin position="839"/>
        <end position="866"/>
    </location>
</feature>
<feature type="region of interest" description="Disordered" evidence="2">
    <location>
        <begin position="747"/>
        <end position="917"/>
    </location>
</feature>
<feature type="domain" description="LEM" evidence="3">
    <location>
        <begin position="133"/>
        <end position="178"/>
    </location>
</feature>
<organism evidence="4 5">
    <name type="scientific">Orbilia brochopaga</name>
    <dbReference type="NCBI Taxonomy" id="3140254"/>
    <lineage>
        <taxon>Eukaryota</taxon>
        <taxon>Fungi</taxon>
        <taxon>Dikarya</taxon>
        <taxon>Ascomycota</taxon>
        <taxon>Pezizomycotina</taxon>
        <taxon>Orbiliomycetes</taxon>
        <taxon>Orbiliales</taxon>
        <taxon>Orbiliaceae</taxon>
        <taxon>Orbilia</taxon>
    </lineage>
</organism>
<feature type="compositionally biased region" description="Polar residues" evidence="2">
    <location>
        <begin position="197"/>
        <end position="207"/>
    </location>
</feature>
<feature type="compositionally biased region" description="Polar residues" evidence="2">
    <location>
        <begin position="501"/>
        <end position="516"/>
    </location>
</feature>
<feature type="compositionally biased region" description="Basic and acidic residues" evidence="2">
    <location>
        <begin position="889"/>
        <end position="902"/>
    </location>
</feature>
<feature type="compositionally biased region" description="Polar residues" evidence="2">
    <location>
        <begin position="777"/>
        <end position="789"/>
    </location>
</feature>
<sequence>MDATSIKIKAVSRPSNLSRKVITPKPLNLKPSSVKIKKKGGAQHYSLQDENFDPRPFSFLENNPVTPGFEPITPFEMTPPNSDGGAEDEDEIEDDIDDDNDSIIIDSPGPTADFHNNNRMRKALKKYDEDIDTEEDERLRHEEAEYVARNLGFSQSQPVTSSVRGLLLKKANKKASRQSSKYRESRETVFSEDSAFSEESNSTARGKSRFSVTTAADTEFDPTTPFMDTGFDDYYDNSKTPQANTSRNLLLRGAPPASATRAKFVTTELVMPMPQHPTPLSPTMERFLSRMSEVISSPMSTSFPEEAQSIDYQLDSIAPLPPKQDFKIPSHVIDVNLVSVVAMDFSPQPMIDITANAPLVQQECDPISEPKQSTSNVQQIMYIIPILLNDPASFCACDKAHVDSDTASLASVSRSALHPNNLLRFENVVVQMRLAPRPRIRRHGWTFLNIGIPTRIVVGILDHLEKELISVGKCKMVLHGDYYWIYTPVRAFTKIYKRESLNSPTNGPSRSNSKTPKTAADLNNIDEEDEDNDSVIDDSDDETPEDEEESQTVYTELPDSRFYSLLETRSLSVDLYTEIYAKSTAEYPMDSASQGDFSLGFSIREIIVTAESNVRGPDWHHVKSQRTKCLARGHAGETISPISGLNRSVVGSPFNPGSVNAQAINQWNNNVTAGSVRSASNLGNPVDRWDPNATPVNRDPNATPIARSVANGSVVNGHDYASMTRYGSRGATATPGACSHCGSQVGNDYGSPSSSSSALGVSPSPHHTHGWAEKRSGSSATYRSQSQGLNRIREDGRQSSRGHRMADVDSQSNRSQSRNRDIEPRSGSKVRSASQLSHRNKDGRSSAQRRREDRSQSRDRTIERDAASTPRMPQTTSTTYDSENWNTRDMARPRMEESSPEKSRKRWGRKKKKYVDN</sequence>
<feature type="region of interest" description="Disordered" evidence="2">
    <location>
        <begin position="71"/>
        <end position="112"/>
    </location>
</feature>
<evidence type="ECO:0000313" key="5">
    <source>
        <dbReference type="Proteomes" id="UP001375240"/>
    </source>
</evidence>
<gene>
    <name evidence="4" type="ORF">TWF696_002250</name>
</gene>
<feature type="compositionally biased region" description="Basic residues" evidence="2">
    <location>
        <begin position="903"/>
        <end position="917"/>
    </location>
</feature>
<feature type="region of interest" description="Disordered" evidence="2">
    <location>
        <begin position="173"/>
        <end position="207"/>
    </location>
</feature>
<dbReference type="Proteomes" id="UP001375240">
    <property type="component" value="Unassembled WGS sequence"/>
</dbReference>
<evidence type="ECO:0000259" key="3">
    <source>
        <dbReference type="PROSITE" id="PS50954"/>
    </source>
</evidence>
<keyword evidence="1" id="KW-0175">Coiled coil</keyword>
<name>A0AAV9U4M9_9PEZI</name>
<feature type="compositionally biased region" description="Polar residues" evidence="2">
    <location>
        <begin position="871"/>
        <end position="887"/>
    </location>
</feature>
<proteinExistence type="predicted"/>
<feature type="compositionally biased region" description="Acidic residues" evidence="2">
    <location>
        <begin position="85"/>
        <end position="101"/>
    </location>
</feature>
<accession>A0AAV9U4M9</accession>